<dbReference type="InterPro" id="IPR007278">
    <property type="entry name" value="DUF397"/>
</dbReference>
<sequence>MDPVKRATTWRKSSYSGANGGNCVELAALAEGGLATRDSKDPRGPRLCLAPAEAADLFEAIKRGDLDLR</sequence>
<reference evidence="3" key="1">
    <citation type="journal article" date="2019" name="Int. J. Syst. Evol. Microbiol.">
        <title>The Global Catalogue of Microorganisms (GCM) 10K type strain sequencing project: providing services to taxonomists for standard genome sequencing and annotation.</title>
        <authorList>
            <consortium name="The Broad Institute Genomics Platform"/>
            <consortium name="The Broad Institute Genome Sequencing Center for Infectious Disease"/>
            <person name="Wu L."/>
            <person name="Ma J."/>
        </authorList>
    </citation>
    <scope>NUCLEOTIDE SEQUENCE [LARGE SCALE GENOMIC DNA]</scope>
    <source>
        <strain evidence="3">JCM 31202</strain>
    </source>
</reference>
<dbReference type="Pfam" id="PF04149">
    <property type="entry name" value="DUF397"/>
    <property type="match status" value="1"/>
</dbReference>
<accession>A0ABW3EQL6</accession>
<organism evidence="2 3">
    <name type="scientific">Actinomadura sediminis</name>
    <dbReference type="NCBI Taxonomy" id="1038904"/>
    <lineage>
        <taxon>Bacteria</taxon>
        <taxon>Bacillati</taxon>
        <taxon>Actinomycetota</taxon>
        <taxon>Actinomycetes</taxon>
        <taxon>Streptosporangiales</taxon>
        <taxon>Thermomonosporaceae</taxon>
        <taxon>Actinomadura</taxon>
    </lineage>
</organism>
<dbReference type="Proteomes" id="UP001596972">
    <property type="component" value="Unassembled WGS sequence"/>
</dbReference>
<evidence type="ECO:0000313" key="3">
    <source>
        <dbReference type="Proteomes" id="UP001596972"/>
    </source>
</evidence>
<dbReference type="EMBL" id="JBHTJA010000025">
    <property type="protein sequence ID" value="MFD0901742.1"/>
    <property type="molecule type" value="Genomic_DNA"/>
</dbReference>
<protein>
    <submittedName>
        <fullName evidence="2">DUF397 domain-containing protein</fullName>
    </submittedName>
</protein>
<feature type="domain" description="DUF397" evidence="1">
    <location>
        <begin position="9"/>
        <end position="62"/>
    </location>
</feature>
<comment type="caution">
    <text evidence="2">The sequence shown here is derived from an EMBL/GenBank/DDBJ whole genome shotgun (WGS) entry which is preliminary data.</text>
</comment>
<proteinExistence type="predicted"/>
<keyword evidence="3" id="KW-1185">Reference proteome</keyword>
<evidence type="ECO:0000313" key="2">
    <source>
        <dbReference type="EMBL" id="MFD0901742.1"/>
    </source>
</evidence>
<gene>
    <name evidence="2" type="ORF">ACFQ11_15180</name>
</gene>
<evidence type="ECO:0000259" key="1">
    <source>
        <dbReference type="Pfam" id="PF04149"/>
    </source>
</evidence>
<dbReference type="RefSeq" id="WP_378298951.1">
    <property type="nucleotide sequence ID" value="NZ_JBHTJA010000025.1"/>
</dbReference>
<name>A0ABW3EQL6_9ACTN</name>